<dbReference type="EMBL" id="JACWEZ010000004">
    <property type="protein sequence ID" value="MBD1222813.1"/>
    <property type="molecule type" value="Genomic_DNA"/>
</dbReference>
<reference evidence="7 9" key="1">
    <citation type="submission" date="2016-11" db="EMBL/GenBank/DDBJ databases">
        <title>Complete genome sequencing of Virgibacillus halodenitrificans PDB-F2.</title>
        <authorList>
            <person name="Sun Z."/>
            <person name="Zhou Y."/>
            <person name="Li H."/>
        </authorList>
    </citation>
    <scope>NUCLEOTIDE SEQUENCE [LARGE SCALE GENOMIC DNA]</scope>
    <source>
        <strain evidence="7 9">PDB-F2</strain>
    </source>
</reference>
<evidence type="ECO:0000256" key="2">
    <source>
        <dbReference type="ARBA" id="ARBA00022692"/>
    </source>
</evidence>
<reference evidence="8 10" key="2">
    <citation type="submission" date="2020-09" db="EMBL/GenBank/DDBJ databases">
        <title>Draft Genome Sequences of Oil-Oxidizing Bacteria Halomonas titanicae, Marinobacter lutaoensis, and Virgibacillus halodenitrificans Isolated from Highly Saline Environments.</title>
        <authorList>
            <person name="Grouzdev D.S."/>
            <person name="Sokolova D.S."/>
            <person name="Semenova E.M."/>
            <person name="Borzenkov I.A."/>
            <person name="Bidzhieva S.K."/>
            <person name="Poltaraus A.B."/>
            <person name="Nazina T.N."/>
        </authorList>
    </citation>
    <scope>NUCLEOTIDE SEQUENCE [LARGE SCALE GENOMIC DNA]</scope>
    <source>
        <strain evidence="8 10">VKM B-3472D</strain>
    </source>
</reference>
<dbReference type="Pfam" id="PF01957">
    <property type="entry name" value="NfeD"/>
    <property type="match status" value="1"/>
</dbReference>
<dbReference type="RefSeq" id="WP_071648878.1">
    <property type="nucleotide sequence ID" value="NZ_CP017962.1"/>
</dbReference>
<dbReference type="InterPro" id="IPR002810">
    <property type="entry name" value="NfeD-like_C"/>
</dbReference>
<evidence type="ECO:0000259" key="6">
    <source>
        <dbReference type="Pfam" id="PF01957"/>
    </source>
</evidence>
<dbReference type="Proteomes" id="UP000182945">
    <property type="component" value="Chromosome"/>
</dbReference>
<evidence type="ECO:0000313" key="7">
    <source>
        <dbReference type="EMBL" id="APC48244.1"/>
    </source>
</evidence>
<keyword evidence="3 5" id="KW-1133">Transmembrane helix</keyword>
<evidence type="ECO:0000313" key="9">
    <source>
        <dbReference type="Proteomes" id="UP000182945"/>
    </source>
</evidence>
<feature type="domain" description="NfeD-like C-terminal" evidence="6">
    <location>
        <begin position="152"/>
        <end position="207"/>
    </location>
</feature>
<dbReference type="GO" id="GO:0005886">
    <property type="term" value="C:plasma membrane"/>
    <property type="evidence" value="ECO:0007669"/>
    <property type="project" value="TreeGrafter"/>
</dbReference>
<name>A0AAC9IZZ0_VIRHA</name>
<gene>
    <name evidence="7" type="ORF">BME96_08675</name>
    <name evidence="8" type="ORF">IC602_09360</name>
</gene>
<dbReference type="GeneID" id="71514467"/>
<keyword evidence="4 5" id="KW-0472">Membrane</keyword>
<feature type="transmembrane region" description="Helical" evidence="5">
    <location>
        <begin position="54"/>
        <end position="71"/>
    </location>
</feature>
<dbReference type="InterPro" id="IPR052165">
    <property type="entry name" value="Membrane_assoc_protease"/>
</dbReference>
<dbReference type="Gene3D" id="2.40.50.140">
    <property type="entry name" value="Nucleic acid-binding proteins"/>
    <property type="match status" value="1"/>
</dbReference>
<organism evidence="7 9">
    <name type="scientific">Virgibacillus halodenitrificans</name>
    <name type="common">Bacillus halodenitrificans</name>
    <dbReference type="NCBI Taxonomy" id="1482"/>
    <lineage>
        <taxon>Bacteria</taxon>
        <taxon>Bacillati</taxon>
        <taxon>Bacillota</taxon>
        <taxon>Bacilli</taxon>
        <taxon>Bacillales</taxon>
        <taxon>Bacillaceae</taxon>
        <taxon>Virgibacillus</taxon>
    </lineage>
</organism>
<keyword evidence="10" id="KW-1185">Reference proteome</keyword>
<evidence type="ECO:0000313" key="10">
    <source>
        <dbReference type="Proteomes" id="UP000621631"/>
    </source>
</evidence>
<evidence type="ECO:0000313" key="8">
    <source>
        <dbReference type="EMBL" id="MBD1222813.1"/>
    </source>
</evidence>
<feature type="transmembrane region" description="Helical" evidence="5">
    <location>
        <begin position="102"/>
        <end position="123"/>
    </location>
</feature>
<dbReference type="InterPro" id="IPR012340">
    <property type="entry name" value="NA-bd_OB-fold"/>
</dbReference>
<feature type="transmembrane region" description="Helical" evidence="5">
    <location>
        <begin position="32"/>
        <end position="48"/>
    </location>
</feature>
<comment type="subcellular location">
    <subcellularLocation>
        <location evidence="1">Membrane</location>
        <topology evidence="1">Multi-pass membrane protein</topology>
    </subcellularLocation>
</comment>
<feature type="transmembrane region" description="Helical" evidence="5">
    <location>
        <begin position="6"/>
        <end position="27"/>
    </location>
</feature>
<evidence type="ECO:0000256" key="1">
    <source>
        <dbReference type="ARBA" id="ARBA00004141"/>
    </source>
</evidence>
<dbReference type="Proteomes" id="UP000621631">
    <property type="component" value="Unassembled WGS sequence"/>
</dbReference>
<evidence type="ECO:0000256" key="3">
    <source>
        <dbReference type="ARBA" id="ARBA00022989"/>
    </source>
</evidence>
<keyword evidence="2 5" id="KW-0812">Transmembrane</keyword>
<sequence length="210" mass="22921">MEIFELAWIGFIITCLGTLFLIGEVIVNMRGIFALLGIGFITIYFATYVDTGSFFIMLIIYFVGLLLIIIDGKLLNDGTLATLGVASMLTSVALAAPDLTTGLYAVLGVLIGGGLSLFFLKVFKRRDMWSKITLKDQLTKEAGYNSMNNTYEGLVGQKGIALNDMRPVGTIRINKKDYSAVSNGQWIAKNTEVLVSQVDGTKILVEKVTN</sequence>
<evidence type="ECO:0000256" key="4">
    <source>
        <dbReference type="ARBA" id="ARBA00023136"/>
    </source>
</evidence>
<dbReference type="AlphaFoldDB" id="A0AAC9IZZ0"/>
<dbReference type="EMBL" id="CP017962">
    <property type="protein sequence ID" value="APC48244.1"/>
    <property type="molecule type" value="Genomic_DNA"/>
</dbReference>
<dbReference type="SUPFAM" id="SSF141322">
    <property type="entry name" value="NfeD domain-like"/>
    <property type="match status" value="1"/>
</dbReference>
<proteinExistence type="predicted"/>
<dbReference type="PANTHER" id="PTHR33507:SF3">
    <property type="entry name" value="INNER MEMBRANE PROTEIN YBBJ"/>
    <property type="match status" value="1"/>
</dbReference>
<protein>
    <submittedName>
        <fullName evidence="8">Nodulation protein NfeD</fullName>
    </submittedName>
</protein>
<feature type="transmembrane region" description="Helical" evidence="5">
    <location>
        <begin position="78"/>
        <end position="96"/>
    </location>
</feature>
<accession>A0AAC9IZZ0</accession>
<dbReference type="PANTHER" id="PTHR33507">
    <property type="entry name" value="INNER MEMBRANE PROTEIN YBBJ"/>
    <property type="match status" value="1"/>
</dbReference>
<evidence type="ECO:0000256" key="5">
    <source>
        <dbReference type="SAM" id="Phobius"/>
    </source>
</evidence>
<dbReference type="KEGG" id="vhl:BME96_08675"/>